<dbReference type="PANTHER" id="PTHR34298:SF2">
    <property type="entry name" value="SEGREGATION AND CONDENSATION PROTEIN B"/>
    <property type="match status" value="1"/>
</dbReference>
<dbReference type="Gene3D" id="1.10.10.10">
    <property type="entry name" value="Winged helix-like DNA-binding domain superfamily/Winged helix DNA-binding domain"/>
    <property type="match status" value="2"/>
</dbReference>
<evidence type="ECO:0000256" key="2">
    <source>
        <dbReference type="ARBA" id="ARBA00022618"/>
    </source>
</evidence>
<keyword evidence="1" id="KW-0963">Cytoplasm</keyword>
<evidence type="ECO:0000313" key="6">
    <source>
        <dbReference type="Proteomes" id="UP000704467"/>
    </source>
</evidence>
<comment type="caution">
    <text evidence="5">The sequence shown here is derived from an EMBL/GenBank/DDBJ whole genome shotgun (WGS) entry which is preliminary data.</text>
</comment>
<dbReference type="Proteomes" id="UP000704467">
    <property type="component" value="Unassembled WGS sequence"/>
</dbReference>
<proteinExistence type="predicted"/>
<dbReference type="NCBIfam" id="TIGR00281">
    <property type="entry name" value="SMC-Scp complex subunit ScpB"/>
    <property type="match status" value="1"/>
</dbReference>
<evidence type="ECO:0000256" key="1">
    <source>
        <dbReference type="ARBA" id="ARBA00022490"/>
    </source>
</evidence>
<dbReference type="Pfam" id="PF04079">
    <property type="entry name" value="SMC_ScpB"/>
    <property type="match status" value="1"/>
</dbReference>
<keyword evidence="2" id="KW-0132">Cell division</keyword>
<evidence type="ECO:0000256" key="3">
    <source>
        <dbReference type="ARBA" id="ARBA00022829"/>
    </source>
</evidence>
<keyword evidence="4" id="KW-0131">Cell cycle</keyword>
<dbReference type="PANTHER" id="PTHR34298">
    <property type="entry name" value="SEGREGATION AND CONDENSATION PROTEIN B"/>
    <property type="match status" value="1"/>
</dbReference>
<name>A0ABX1DIW6_9HYPH</name>
<sequence length="280" mass="31118">MSEAERQLAEFDMDDEFEEAQLPASGLADLARIVEAIIFASAEPVSERALQERLPPRAELAPILQHLQKVYESRGVHLVQVGAAWAFRTAPDLAFLMSREAVQQRKLSRAAMEVLAIIAYHQPVTRAELEDIRGVETSKGTLDVLMETGWIKLRGRRRTPGRPVTYGTTGSFLDHFGLPEIRDLPGLEELRGAGLLSARMPSSFAVPVPNIDPDELTDDEEPLEDIDLEDLGLLAPRDKSAIDFPMIHNLLHIKRTHATNKIVTSAFTAILPFERLLESA</sequence>
<dbReference type="InterPro" id="IPR036388">
    <property type="entry name" value="WH-like_DNA-bd_sf"/>
</dbReference>
<organism evidence="5 6">
    <name type="scientific">Brucella haematophila</name>
    <dbReference type="NCBI Taxonomy" id="419474"/>
    <lineage>
        <taxon>Bacteria</taxon>
        <taxon>Pseudomonadati</taxon>
        <taxon>Pseudomonadota</taxon>
        <taxon>Alphaproteobacteria</taxon>
        <taxon>Hyphomicrobiales</taxon>
        <taxon>Brucellaceae</taxon>
        <taxon>Brucella/Ochrobactrum group</taxon>
        <taxon>Brucella</taxon>
    </lineage>
</organism>
<evidence type="ECO:0000256" key="4">
    <source>
        <dbReference type="ARBA" id="ARBA00023306"/>
    </source>
</evidence>
<dbReference type="EMBL" id="JAAVLN010000001">
    <property type="protein sequence ID" value="NKC02909.1"/>
    <property type="molecule type" value="Genomic_DNA"/>
</dbReference>
<reference evidence="5 6" key="1">
    <citation type="submission" date="2020-03" db="EMBL/GenBank/DDBJ databases">
        <title>Whole genome sequencing of clinical and environmental type strains of Ochrobactrum.</title>
        <authorList>
            <person name="Dharne M."/>
        </authorList>
    </citation>
    <scope>NUCLEOTIDE SEQUENCE [LARGE SCALE GENOMIC DNA]</scope>
    <source>
        <strain evidence="5 6">CIP 109452</strain>
    </source>
</reference>
<keyword evidence="6" id="KW-1185">Reference proteome</keyword>
<dbReference type="SUPFAM" id="SSF46785">
    <property type="entry name" value="Winged helix' DNA-binding domain"/>
    <property type="match status" value="2"/>
</dbReference>
<evidence type="ECO:0000313" key="5">
    <source>
        <dbReference type="EMBL" id="NKC02909.1"/>
    </source>
</evidence>
<keyword evidence="3" id="KW-0159">Chromosome partition</keyword>
<gene>
    <name evidence="5" type="primary">scpB</name>
    <name evidence="5" type="ORF">HED55_04675</name>
</gene>
<accession>A0ABX1DIW6</accession>
<dbReference type="InterPro" id="IPR005234">
    <property type="entry name" value="ScpB_csome_segregation"/>
</dbReference>
<dbReference type="InterPro" id="IPR036390">
    <property type="entry name" value="WH_DNA-bd_sf"/>
</dbReference>
<protein>
    <submittedName>
        <fullName evidence="5">SMC-Scp complex subunit ScpB</fullName>
    </submittedName>
</protein>